<proteinExistence type="predicted"/>
<organism evidence="1 2">
    <name type="scientific">Lophiotrema nucula</name>
    <dbReference type="NCBI Taxonomy" id="690887"/>
    <lineage>
        <taxon>Eukaryota</taxon>
        <taxon>Fungi</taxon>
        <taxon>Dikarya</taxon>
        <taxon>Ascomycota</taxon>
        <taxon>Pezizomycotina</taxon>
        <taxon>Dothideomycetes</taxon>
        <taxon>Pleosporomycetidae</taxon>
        <taxon>Pleosporales</taxon>
        <taxon>Lophiotremataceae</taxon>
        <taxon>Lophiotrema</taxon>
    </lineage>
</organism>
<evidence type="ECO:0000313" key="2">
    <source>
        <dbReference type="Proteomes" id="UP000799770"/>
    </source>
</evidence>
<evidence type="ECO:0000313" key="1">
    <source>
        <dbReference type="EMBL" id="KAF2109464.1"/>
    </source>
</evidence>
<dbReference type="Proteomes" id="UP000799770">
    <property type="component" value="Unassembled WGS sequence"/>
</dbReference>
<dbReference type="AlphaFoldDB" id="A0A6A5YRV3"/>
<reference evidence="1" key="1">
    <citation type="journal article" date="2020" name="Stud. Mycol.">
        <title>101 Dothideomycetes genomes: a test case for predicting lifestyles and emergence of pathogens.</title>
        <authorList>
            <person name="Haridas S."/>
            <person name="Albert R."/>
            <person name="Binder M."/>
            <person name="Bloem J."/>
            <person name="Labutti K."/>
            <person name="Salamov A."/>
            <person name="Andreopoulos B."/>
            <person name="Baker S."/>
            <person name="Barry K."/>
            <person name="Bills G."/>
            <person name="Bluhm B."/>
            <person name="Cannon C."/>
            <person name="Castanera R."/>
            <person name="Culley D."/>
            <person name="Daum C."/>
            <person name="Ezra D."/>
            <person name="Gonzalez J."/>
            <person name="Henrissat B."/>
            <person name="Kuo A."/>
            <person name="Liang C."/>
            <person name="Lipzen A."/>
            <person name="Lutzoni F."/>
            <person name="Magnuson J."/>
            <person name="Mondo S."/>
            <person name="Nolan M."/>
            <person name="Ohm R."/>
            <person name="Pangilinan J."/>
            <person name="Park H.-J."/>
            <person name="Ramirez L."/>
            <person name="Alfaro M."/>
            <person name="Sun H."/>
            <person name="Tritt A."/>
            <person name="Yoshinaga Y."/>
            <person name="Zwiers L.-H."/>
            <person name="Turgeon B."/>
            <person name="Goodwin S."/>
            <person name="Spatafora J."/>
            <person name="Crous P."/>
            <person name="Grigoriev I."/>
        </authorList>
    </citation>
    <scope>NUCLEOTIDE SEQUENCE</scope>
    <source>
        <strain evidence="1">CBS 627.86</strain>
    </source>
</reference>
<sequence>MQVPNALAARNARITLPFVAGKYLLACLTSKRGVFISVAFSSPGDSKNALKPATGISSSRCVQLIAKEACFKRSVACGKGARAMIAMPLILARSWRCGGTSDRHCQQVRNVSSKGVVSVSIFVPQIPRSDRSIPLLRCAVCLLPTRSFCSPIRIWRLGTKRKHKIRRLRYAFN</sequence>
<keyword evidence="2" id="KW-1185">Reference proteome</keyword>
<accession>A0A6A5YRV3</accession>
<gene>
    <name evidence="1" type="ORF">BDV96DRAFT_236886</name>
</gene>
<protein>
    <submittedName>
        <fullName evidence="1">Uncharacterized protein</fullName>
    </submittedName>
</protein>
<dbReference type="EMBL" id="ML977342">
    <property type="protein sequence ID" value="KAF2109464.1"/>
    <property type="molecule type" value="Genomic_DNA"/>
</dbReference>
<name>A0A6A5YRV3_9PLEO</name>